<evidence type="ECO:0000259" key="1">
    <source>
        <dbReference type="Pfam" id="PF00108"/>
    </source>
</evidence>
<feature type="domain" description="Thiolase N-terminal" evidence="1">
    <location>
        <begin position="6"/>
        <end position="184"/>
    </location>
</feature>
<dbReference type="CDD" id="cd00829">
    <property type="entry name" value="SCP-x_thiolase"/>
    <property type="match status" value="1"/>
</dbReference>
<dbReference type="Pfam" id="PF22691">
    <property type="entry name" value="Thiolase_C_1"/>
    <property type="match status" value="1"/>
</dbReference>
<dbReference type="SUPFAM" id="SSF53901">
    <property type="entry name" value="Thiolase-like"/>
    <property type="match status" value="2"/>
</dbReference>
<protein>
    <submittedName>
        <fullName evidence="3">Lipid-transfer protein</fullName>
    </submittedName>
</protein>
<comment type="caution">
    <text evidence="3">The sequence shown here is derived from an EMBL/GenBank/DDBJ whole genome shotgun (WGS) entry which is preliminary data.</text>
</comment>
<evidence type="ECO:0000313" key="4">
    <source>
        <dbReference type="Proteomes" id="UP001500449"/>
    </source>
</evidence>
<evidence type="ECO:0000313" key="3">
    <source>
        <dbReference type="EMBL" id="GAA1867238.1"/>
    </source>
</evidence>
<evidence type="ECO:0000259" key="2">
    <source>
        <dbReference type="Pfam" id="PF22691"/>
    </source>
</evidence>
<dbReference type="InterPro" id="IPR055140">
    <property type="entry name" value="Thiolase_C_2"/>
</dbReference>
<dbReference type="RefSeq" id="WP_344423103.1">
    <property type="nucleotide sequence ID" value="NZ_BAAAQK010000022.1"/>
</dbReference>
<dbReference type="InterPro" id="IPR002155">
    <property type="entry name" value="Thiolase"/>
</dbReference>
<organism evidence="3 4">
    <name type="scientific">Pseudonocardia ailaonensis</name>
    <dbReference type="NCBI Taxonomy" id="367279"/>
    <lineage>
        <taxon>Bacteria</taxon>
        <taxon>Bacillati</taxon>
        <taxon>Actinomycetota</taxon>
        <taxon>Actinomycetes</taxon>
        <taxon>Pseudonocardiales</taxon>
        <taxon>Pseudonocardiaceae</taxon>
        <taxon>Pseudonocardia</taxon>
    </lineage>
</organism>
<feature type="domain" description="Thiolase C-terminal" evidence="2">
    <location>
        <begin position="269"/>
        <end position="376"/>
    </location>
</feature>
<name>A0ABN2NFK4_9PSEU</name>
<dbReference type="Pfam" id="PF00108">
    <property type="entry name" value="Thiolase_N"/>
    <property type="match status" value="1"/>
</dbReference>
<dbReference type="PIRSF" id="PIRSF000429">
    <property type="entry name" value="Ac-CoA_Ac_transf"/>
    <property type="match status" value="1"/>
</dbReference>
<proteinExistence type="predicted"/>
<dbReference type="Proteomes" id="UP001500449">
    <property type="component" value="Unassembled WGS sequence"/>
</dbReference>
<dbReference type="PANTHER" id="PTHR42870">
    <property type="entry name" value="ACETYL-COA C-ACETYLTRANSFERASE"/>
    <property type="match status" value="1"/>
</dbReference>
<gene>
    <name evidence="3" type="ORF">GCM10009836_54550</name>
</gene>
<dbReference type="PANTHER" id="PTHR42870:SF1">
    <property type="entry name" value="NON-SPECIFIC LIPID-TRANSFER PROTEIN-LIKE 2"/>
    <property type="match status" value="1"/>
</dbReference>
<dbReference type="InterPro" id="IPR020616">
    <property type="entry name" value="Thiolase_N"/>
</dbReference>
<reference evidence="3 4" key="1">
    <citation type="journal article" date="2019" name="Int. J. Syst. Evol. Microbiol.">
        <title>The Global Catalogue of Microorganisms (GCM) 10K type strain sequencing project: providing services to taxonomists for standard genome sequencing and annotation.</title>
        <authorList>
            <consortium name="The Broad Institute Genomics Platform"/>
            <consortium name="The Broad Institute Genome Sequencing Center for Infectious Disease"/>
            <person name="Wu L."/>
            <person name="Ma J."/>
        </authorList>
    </citation>
    <scope>NUCLEOTIDE SEQUENCE [LARGE SCALE GENOMIC DNA]</scope>
    <source>
        <strain evidence="3 4">JCM 16009</strain>
    </source>
</reference>
<keyword evidence="4" id="KW-1185">Reference proteome</keyword>
<dbReference type="EMBL" id="BAAAQK010000022">
    <property type="protein sequence ID" value="GAA1867238.1"/>
    <property type="molecule type" value="Genomic_DNA"/>
</dbReference>
<accession>A0ABN2NFK4</accession>
<dbReference type="Gene3D" id="3.40.47.10">
    <property type="match status" value="1"/>
</dbReference>
<sequence>MSHETAIVGVGATEFHRRGGAAPRTALELAAEAVRAALEDAGLAVSDLDGFAGYAGGMDIALLAHLLGVPEVRFTAALGGGGGGSAGSVGLASAAVVSGQAEVVVSVMALQQSAYRLGQANSATTGPYARKGDAATDFTAPYRMVGPGQKFAMVARRHMHLYGTDREHFAEVAMSTRANALDRPTALMRKPMTIDDYFGARMISDPLCLYDFCLESDGAVAVVTTSLDRARDLRWPPVRIVASASGGAGRYGHSVAWMNAPDDYFASSFHRTVADRLWSRAGLGPADVDVALLYDHFSPLVLMQLEDYGFCPVGESGPFVAAGHIRRDGSIPVNTHGGNLSEAYVMGMTHIAEAVAQLRGTAVHQVDGAQVALVTGGPAAIPVSGLVLAR</sequence>
<dbReference type="InterPro" id="IPR016039">
    <property type="entry name" value="Thiolase-like"/>
</dbReference>